<dbReference type="AlphaFoldDB" id="A0A7J8E8U3"/>
<evidence type="ECO:0000313" key="2">
    <source>
        <dbReference type="Proteomes" id="UP000593571"/>
    </source>
</evidence>
<gene>
    <name evidence="1" type="ORF">HJG63_008140</name>
</gene>
<keyword evidence="2" id="KW-1185">Reference proteome</keyword>
<organism evidence="1 2">
    <name type="scientific">Rousettus aegyptiacus</name>
    <name type="common">Egyptian fruit bat</name>
    <name type="synonym">Pteropus aegyptiacus</name>
    <dbReference type="NCBI Taxonomy" id="9407"/>
    <lineage>
        <taxon>Eukaryota</taxon>
        <taxon>Metazoa</taxon>
        <taxon>Chordata</taxon>
        <taxon>Craniata</taxon>
        <taxon>Vertebrata</taxon>
        <taxon>Euteleostomi</taxon>
        <taxon>Mammalia</taxon>
        <taxon>Eutheria</taxon>
        <taxon>Laurasiatheria</taxon>
        <taxon>Chiroptera</taxon>
        <taxon>Yinpterochiroptera</taxon>
        <taxon>Pteropodoidea</taxon>
        <taxon>Pteropodidae</taxon>
        <taxon>Rousettinae</taxon>
        <taxon>Rousettus</taxon>
    </lineage>
</organism>
<dbReference type="EMBL" id="JACASE010000010">
    <property type="protein sequence ID" value="KAF6431629.1"/>
    <property type="molecule type" value="Genomic_DNA"/>
</dbReference>
<comment type="caution">
    <text evidence="1">The sequence shown here is derived from an EMBL/GenBank/DDBJ whole genome shotgun (WGS) entry which is preliminary data.</text>
</comment>
<dbReference type="Proteomes" id="UP000593571">
    <property type="component" value="Unassembled WGS sequence"/>
</dbReference>
<protein>
    <submittedName>
        <fullName evidence="1">Uncharacterized protein</fullName>
    </submittedName>
</protein>
<name>A0A7J8E8U3_ROUAE</name>
<reference evidence="1 2" key="1">
    <citation type="journal article" date="2020" name="Nature">
        <title>Six reference-quality genomes reveal evolution of bat adaptations.</title>
        <authorList>
            <person name="Jebb D."/>
            <person name="Huang Z."/>
            <person name="Pippel M."/>
            <person name="Hughes G.M."/>
            <person name="Lavrichenko K."/>
            <person name="Devanna P."/>
            <person name="Winkler S."/>
            <person name="Jermiin L.S."/>
            <person name="Skirmuntt E.C."/>
            <person name="Katzourakis A."/>
            <person name="Burkitt-Gray L."/>
            <person name="Ray D.A."/>
            <person name="Sullivan K.A.M."/>
            <person name="Roscito J.G."/>
            <person name="Kirilenko B.M."/>
            <person name="Davalos L.M."/>
            <person name="Corthals A.P."/>
            <person name="Power M.L."/>
            <person name="Jones G."/>
            <person name="Ransome R.D."/>
            <person name="Dechmann D.K.N."/>
            <person name="Locatelli A.G."/>
            <person name="Puechmaille S.J."/>
            <person name="Fedrigo O."/>
            <person name="Jarvis E.D."/>
            <person name="Hiller M."/>
            <person name="Vernes S.C."/>
            <person name="Myers E.W."/>
            <person name="Teeling E.C."/>
        </authorList>
    </citation>
    <scope>NUCLEOTIDE SEQUENCE [LARGE SCALE GENOMIC DNA]</scope>
    <source>
        <strain evidence="1">MRouAeg1</strain>
        <tissue evidence="1">Muscle</tissue>
    </source>
</reference>
<sequence length="138" mass="15153">MACDLWVSELGKAQLGSCSAGLSWAHLWHLGVDGLTHICDSLLVVSFIIQQAFLGLFLWWGPQDPKNISKDLPDCTSVLQASLCSTFANIALAKARHMAEPRVKVTDNGCNFDSILQTSYHVHKTRPAIECNLSNSQQ</sequence>
<proteinExistence type="predicted"/>
<accession>A0A7J8E8U3</accession>
<evidence type="ECO:0000313" key="1">
    <source>
        <dbReference type="EMBL" id="KAF6431629.1"/>
    </source>
</evidence>